<name>A0A1M7XZI4_9BACT</name>
<evidence type="ECO:0000256" key="9">
    <source>
        <dbReference type="ARBA" id="ARBA00025174"/>
    </source>
</evidence>
<evidence type="ECO:0000256" key="8">
    <source>
        <dbReference type="ARBA" id="ARBA00023277"/>
    </source>
</evidence>
<keyword evidence="6" id="KW-0808">Transferase</keyword>
<evidence type="ECO:0000256" key="10">
    <source>
        <dbReference type="PIRSR" id="PIRSR000460-1"/>
    </source>
</evidence>
<dbReference type="InterPro" id="IPR000811">
    <property type="entry name" value="Glyco_trans_35"/>
</dbReference>
<evidence type="ECO:0000256" key="4">
    <source>
        <dbReference type="ARBA" id="ARBA00012591"/>
    </source>
</evidence>
<dbReference type="Pfam" id="PF00343">
    <property type="entry name" value="Phosphorylase"/>
    <property type="match status" value="1"/>
</dbReference>
<keyword evidence="8" id="KW-0119">Carbohydrate metabolism</keyword>
<dbReference type="GO" id="GO:0030170">
    <property type="term" value="F:pyridoxal phosphate binding"/>
    <property type="evidence" value="ECO:0007669"/>
    <property type="project" value="InterPro"/>
</dbReference>
<dbReference type="GO" id="GO:0005975">
    <property type="term" value="P:carbohydrate metabolic process"/>
    <property type="evidence" value="ECO:0007669"/>
    <property type="project" value="InterPro"/>
</dbReference>
<gene>
    <name evidence="11" type="ORF">SAMN02745220_00811</name>
</gene>
<dbReference type="RefSeq" id="WP_073612167.1">
    <property type="nucleotide sequence ID" value="NZ_FRFE01000003.1"/>
</dbReference>
<feature type="modified residue" description="N6-(pyridoxal phosphate)lysine" evidence="10">
    <location>
        <position position="602"/>
    </location>
</feature>
<comment type="cofactor">
    <cofactor evidence="2">
        <name>pyridoxal 5'-phosphate</name>
        <dbReference type="ChEBI" id="CHEBI:597326"/>
    </cofactor>
</comment>
<protein>
    <recommendedName>
        <fullName evidence="4">glycogen phosphorylase</fullName>
        <ecNumber evidence="4">2.4.1.1</ecNumber>
    </recommendedName>
</protein>
<dbReference type="OrthoDB" id="7229284at2"/>
<accession>A0A1M7XZI4</accession>
<dbReference type="Gene3D" id="3.40.50.2000">
    <property type="entry name" value="Glycogen Phosphorylase B"/>
    <property type="match status" value="3"/>
</dbReference>
<comment type="similarity">
    <text evidence="3">Belongs to the glycogen phosphorylase family.</text>
</comment>
<keyword evidence="5" id="KW-0328">Glycosyltransferase</keyword>
<dbReference type="PROSITE" id="PS00102">
    <property type="entry name" value="PHOSPHORYLASE"/>
    <property type="match status" value="1"/>
</dbReference>
<evidence type="ECO:0000256" key="5">
    <source>
        <dbReference type="ARBA" id="ARBA00022676"/>
    </source>
</evidence>
<dbReference type="STRING" id="1121416.SAMN02745220_00811"/>
<evidence type="ECO:0000256" key="6">
    <source>
        <dbReference type="ARBA" id="ARBA00022679"/>
    </source>
</evidence>
<dbReference type="NCBIfam" id="TIGR02094">
    <property type="entry name" value="more_P_ylases"/>
    <property type="match status" value="1"/>
</dbReference>
<dbReference type="InterPro" id="IPR011834">
    <property type="entry name" value="Agluc_phsphrylas"/>
</dbReference>
<organism evidence="11 12">
    <name type="scientific">Desulfopila aestuarii DSM 18488</name>
    <dbReference type="NCBI Taxonomy" id="1121416"/>
    <lineage>
        <taxon>Bacteria</taxon>
        <taxon>Pseudomonadati</taxon>
        <taxon>Thermodesulfobacteriota</taxon>
        <taxon>Desulfobulbia</taxon>
        <taxon>Desulfobulbales</taxon>
        <taxon>Desulfocapsaceae</taxon>
        <taxon>Desulfopila</taxon>
    </lineage>
</organism>
<dbReference type="SUPFAM" id="SSF53756">
    <property type="entry name" value="UDP-Glycosyltransferase/glycogen phosphorylase"/>
    <property type="match status" value="1"/>
</dbReference>
<keyword evidence="7 10" id="KW-0663">Pyridoxal phosphate</keyword>
<evidence type="ECO:0000256" key="3">
    <source>
        <dbReference type="ARBA" id="ARBA00006047"/>
    </source>
</evidence>
<evidence type="ECO:0000256" key="1">
    <source>
        <dbReference type="ARBA" id="ARBA00001275"/>
    </source>
</evidence>
<comment type="catalytic activity">
    <reaction evidence="1">
        <text>[(1-&gt;4)-alpha-D-glucosyl](n) + phosphate = [(1-&gt;4)-alpha-D-glucosyl](n-1) + alpha-D-glucose 1-phosphate</text>
        <dbReference type="Rhea" id="RHEA:41732"/>
        <dbReference type="Rhea" id="RHEA-COMP:9584"/>
        <dbReference type="Rhea" id="RHEA-COMP:9586"/>
        <dbReference type="ChEBI" id="CHEBI:15444"/>
        <dbReference type="ChEBI" id="CHEBI:43474"/>
        <dbReference type="ChEBI" id="CHEBI:58601"/>
        <dbReference type="EC" id="2.4.1.1"/>
    </reaction>
</comment>
<evidence type="ECO:0000313" key="11">
    <source>
        <dbReference type="EMBL" id="SHO44607.1"/>
    </source>
</evidence>
<dbReference type="InterPro" id="IPR052182">
    <property type="entry name" value="Glycogen/Maltodextrin_Phosph"/>
</dbReference>
<evidence type="ECO:0000256" key="7">
    <source>
        <dbReference type="ARBA" id="ARBA00022898"/>
    </source>
</evidence>
<dbReference type="PIRSF" id="PIRSF000460">
    <property type="entry name" value="Pprylas_GlgP"/>
    <property type="match status" value="1"/>
</dbReference>
<dbReference type="InterPro" id="IPR035090">
    <property type="entry name" value="Pyridoxal_P_attach_site"/>
</dbReference>
<dbReference type="EMBL" id="FRFE01000003">
    <property type="protein sequence ID" value="SHO44607.1"/>
    <property type="molecule type" value="Genomic_DNA"/>
</dbReference>
<dbReference type="GO" id="GO:0008184">
    <property type="term" value="F:glycogen phosphorylase activity"/>
    <property type="evidence" value="ECO:0007669"/>
    <property type="project" value="InterPro"/>
</dbReference>
<dbReference type="EC" id="2.4.1.1" evidence="4"/>
<sequence>MTTSASIFYDSLLASWEFGDVFGISQEVFDHVWAKLSAKDGNSVAYISMEIGADPDVYNPVKDRLLLAPQAGLVSEKYRYYLNKYFNGYQKIPNYSGGLGILAGDTLKSYADCRLPVVAVSLLYRGGYFSQVVDSQLGQLSQKVVWPPEKTPCLFKLCDPNQPDQPLVIEVPFFTRNNTELYITAQVWIKLEVNHTLDYFVPEILLDFAVPDAPEIIRSAATQLYNSESSITKAIQRRMLGIGILPALRALGITSRTFHLNEQHGVVLAMQLIAEELHTTMIEERTTSHNIDQIMTAAARVADNLVYTIHTPVKAGHDRFNKILYREICSTTCQHVLDILAQDEEHPDEYNFTNMAMRVNRSANSVSRLHRDVTHKQFPQFAEKISAITNGVHHLTWISDERAAVFDSFPLLDNWRSNPGVFANCTTLINDYDFRASLQNAWQHDTGTLIDYVNEMLHQHRQQMTETWINPPNYFSTIFDGSTIIRPDVFTIGFARRFSTYKRADLIFYDMDMLCRIILECGKPINFIFAGKAHPADEPGKIVLKELLGRQEELYKKSNGLASLIFIPGYDMAIAKMLVAGVHAWLNCPKRPLEASGTSGMKAAMNGVPNLSIMDGWWVEGYHDGSTGWKFGHEGPIDTASLSESREELLYFEDSSSFYMLLPKVLDEFYNTENSDAFLNRSINNLRLNIPVFNTHRMAAEYLARYQLELPEAQMAEMAGYAKLYSSDK</sequence>
<evidence type="ECO:0000256" key="2">
    <source>
        <dbReference type="ARBA" id="ARBA00001933"/>
    </source>
</evidence>
<proteinExistence type="inferred from homology"/>
<dbReference type="PANTHER" id="PTHR42655">
    <property type="entry name" value="GLYCOGEN PHOSPHORYLASE"/>
    <property type="match status" value="1"/>
</dbReference>
<dbReference type="Proteomes" id="UP000184603">
    <property type="component" value="Unassembled WGS sequence"/>
</dbReference>
<dbReference type="AlphaFoldDB" id="A0A1M7XZI4"/>
<comment type="function">
    <text evidence="9">Phosphorylase is an important allosteric enzyme in carbohydrate metabolism. Enzymes from different sources differ in their regulatory mechanisms and in their natural substrates. However, all known phosphorylases share catalytic and structural properties.</text>
</comment>
<keyword evidence="12" id="KW-1185">Reference proteome</keyword>
<dbReference type="PANTHER" id="PTHR42655:SF1">
    <property type="entry name" value="GLYCOGEN PHOSPHORYLASE"/>
    <property type="match status" value="1"/>
</dbReference>
<evidence type="ECO:0000313" key="12">
    <source>
        <dbReference type="Proteomes" id="UP000184603"/>
    </source>
</evidence>
<reference evidence="11 12" key="1">
    <citation type="submission" date="2016-12" db="EMBL/GenBank/DDBJ databases">
        <authorList>
            <person name="Song W.-J."/>
            <person name="Kurnit D.M."/>
        </authorList>
    </citation>
    <scope>NUCLEOTIDE SEQUENCE [LARGE SCALE GENOMIC DNA]</scope>
    <source>
        <strain evidence="11 12">DSM 18488</strain>
    </source>
</reference>